<sequence>MNYDRQYYLLTEDSQSGPYMLVKNKKSDEGLSRLLAMRSIKRQVLGPGYINITLGDNGNFKPCDYHEVLPAGLVSEKFKNILDSFQLPGVDFYPAYIENRGNIWKEHYLIHIWQNHRALHPKRSVYDGTYENDRFDLKKMTLNEEVLDLVPLHERLVFRLHEKPHYLYHESVVVALKAAGLTGVNFLNIQNWGPGSAFATEEEEDDFYNNL</sequence>
<dbReference type="Proteomes" id="UP000649768">
    <property type="component" value="Unassembled WGS sequence"/>
</dbReference>
<keyword evidence="2" id="KW-1185">Reference proteome</keyword>
<protein>
    <submittedName>
        <fullName evidence="1">Uncharacterized protein</fullName>
    </submittedName>
</protein>
<proteinExistence type="predicted"/>
<evidence type="ECO:0000313" key="1">
    <source>
        <dbReference type="EMBL" id="MBD8514092.1"/>
    </source>
</evidence>
<gene>
    <name evidence="1" type="ORF">IFO68_15535</name>
</gene>
<dbReference type="EMBL" id="JACYTP010000010">
    <property type="protein sequence ID" value="MBD8514092.1"/>
    <property type="molecule type" value="Genomic_DNA"/>
</dbReference>
<accession>A0ABR9BNN1</accession>
<name>A0ABR9BNN1_9GAMM</name>
<comment type="caution">
    <text evidence="1">The sequence shown here is derived from an EMBL/GenBank/DDBJ whole genome shotgun (WGS) entry which is preliminary data.</text>
</comment>
<organism evidence="1 2">
    <name type="scientific">Photobacterium arenosum</name>
    <dbReference type="NCBI Taxonomy" id="2774143"/>
    <lineage>
        <taxon>Bacteria</taxon>
        <taxon>Pseudomonadati</taxon>
        <taxon>Pseudomonadota</taxon>
        <taxon>Gammaproteobacteria</taxon>
        <taxon>Vibrionales</taxon>
        <taxon>Vibrionaceae</taxon>
        <taxon>Photobacterium</taxon>
    </lineage>
</organism>
<evidence type="ECO:0000313" key="2">
    <source>
        <dbReference type="Proteomes" id="UP000649768"/>
    </source>
</evidence>
<reference evidence="1 2" key="1">
    <citation type="submission" date="2020-09" db="EMBL/GenBank/DDBJ databases">
        <title>Photobacterium sp. CAU 1568 isolated from sand of Sido Beach.</title>
        <authorList>
            <person name="Kim W."/>
        </authorList>
    </citation>
    <scope>NUCLEOTIDE SEQUENCE [LARGE SCALE GENOMIC DNA]</scope>
    <source>
        <strain evidence="1 2">CAU 1568</strain>
    </source>
</reference>